<dbReference type="SUPFAM" id="SSF49879">
    <property type="entry name" value="SMAD/FHA domain"/>
    <property type="match status" value="1"/>
</dbReference>
<dbReference type="Gene3D" id="3.40.50.10980">
    <property type="entry name" value="Nibrin, BRCT2 domain"/>
    <property type="match status" value="1"/>
</dbReference>
<dbReference type="EMBL" id="JAIFTL010000043">
    <property type="protein sequence ID" value="KAG9325327.1"/>
    <property type="molecule type" value="Genomic_DNA"/>
</dbReference>
<keyword evidence="7" id="KW-0812">Transmembrane</keyword>
<keyword evidence="7" id="KW-1133">Transmembrane helix</keyword>
<feature type="transmembrane region" description="Helical" evidence="7">
    <location>
        <begin position="12"/>
        <end position="33"/>
    </location>
</feature>
<keyword evidence="7" id="KW-0472">Membrane</keyword>
<keyword evidence="2" id="KW-0227">DNA damage</keyword>
<accession>A0A9P8CZ92</accession>
<dbReference type="InterPro" id="IPR008984">
    <property type="entry name" value="SMAD_FHA_dom_sf"/>
</dbReference>
<evidence type="ECO:0000313" key="9">
    <source>
        <dbReference type="EMBL" id="KAG9325327.1"/>
    </source>
</evidence>
<evidence type="ECO:0000256" key="4">
    <source>
        <dbReference type="ARBA" id="ARBA00023242"/>
    </source>
</evidence>
<comment type="caution">
    <text evidence="9">The sequence shown here is derived from an EMBL/GenBank/DDBJ whole genome shotgun (WGS) entry which is preliminary data.</text>
</comment>
<dbReference type="GO" id="GO:0000724">
    <property type="term" value="P:double-strand break repair via homologous recombination"/>
    <property type="evidence" value="ECO:0007669"/>
    <property type="project" value="TreeGrafter"/>
</dbReference>
<gene>
    <name evidence="9" type="ORF">KVV02_006967</name>
</gene>
<dbReference type="InterPro" id="IPR032429">
    <property type="entry name" value="Nibrin_BRCT2"/>
</dbReference>
<reference evidence="9" key="1">
    <citation type="submission" date="2021-07" db="EMBL/GenBank/DDBJ databases">
        <title>Draft genome of Mortierella alpina, strain LL118, isolated from an aspen leaf litter sample.</title>
        <authorList>
            <person name="Yang S."/>
            <person name="Vinatzer B.A."/>
        </authorList>
    </citation>
    <scope>NUCLEOTIDE SEQUENCE</scope>
    <source>
        <strain evidence="9">LL118</strain>
    </source>
</reference>
<feature type="region of interest" description="Disordered" evidence="6">
    <location>
        <begin position="649"/>
        <end position="691"/>
    </location>
</feature>
<dbReference type="Proteomes" id="UP000717515">
    <property type="component" value="Unassembled WGS sequence"/>
</dbReference>
<feature type="region of interest" description="Disordered" evidence="6">
    <location>
        <begin position="756"/>
        <end position="799"/>
    </location>
</feature>
<feature type="region of interest" description="Disordered" evidence="6">
    <location>
        <begin position="711"/>
        <end position="731"/>
    </location>
</feature>
<evidence type="ECO:0000256" key="7">
    <source>
        <dbReference type="SAM" id="Phobius"/>
    </source>
</evidence>
<dbReference type="InterPro" id="IPR000253">
    <property type="entry name" value="FHA_dom"/>
</dbReference>
<feature type="compositionally biased region" description="Polar residues" evidence="6">
    <location>
        <begin position="651"/>
        <end position="664"/>
    </location>
</feature>
<comment type="similarity">
    <text evidence="5">Belongs to the Nibrin family.</text>
</comment>
<dbReference type="PROSITE" id="PS50006">
    <property type="entry name" value="FHA_DOMAIN"/>
    <property type="match status" value="1"/>
</dbReference>
<keyword evidence="4" id="KW-0539">Nucleus</keyword>
<protein>
    <recommendedName>
        <fullName evidence="8">FHA domain-containing protein</fullName>
    </recommendedName>
</protein>
<evidence type="ECO:0000256" key="1">
    <source>
        <dbReference type="ARBA" id="ARBA00004123"/>
    </source>
</evidence>
<sequence>MRNAAVWRRAYCLLYTPSCAPPFFFCLSFFFFFGSFSSFSSSSAPLLFSICPLSLPAHRLDAPCPLTHLLRDPDKSLLQRLMWFLVGQGRHADIRLWLKPETTLTVGRQIADDILALGKFDTSVGRRHAAITASKPTMKSVRVRGECTELTIRDLSSVNGVKVNGERIASDTNVKITIDPDHTWTTQDPRHVAGRGYGGFVEVKLGDNTSFRLERVDWSICSLGLSAQQKVSIIEAAAEIGKSTQHHWRPCKDAMNVDRPPILMSAQNSGSPFYIPALFPDAKVEDTWIPGTSTHLIIGSNKRAEKKLFLALAEGGHLVDLAWLAAQEQSFKESWVSKGATSVKTLELDYPGSIPTMFENGNIQWTPNPARRSLFQNHRFFSVTKTKYSNLDQVIGCAGGIWSTEDSKAAPRLISECMQATRIPVFLCPSGETNMAQSYSTLDTIMKRMGYRWVYEDEIGMAIIYASTEMFCNPKYQGSLPTVEMMASMQPSQLSNPFGTMPTFVVPEVGSFDRLATKDTITSPHIIQDSNEPSSSLRFSQSLAPTKSRTRTAPQEASRDVPQPPKPDVVGKPEKKKAKTDRMAMFFDGLDDDEDVIVLDEPKPQDTSVVTTTGIPSQLQLPTAVSTSRHSSSLQTPVPVAWPEPIDLVSEQETVPDSNTTTPATPEDKEQLPVQSPSRKDDIVFEKSDKKQEVKAIPADIVEPIKQEALSQAIGSGKPPNSRRKPSKFDAIRDDMVALKLDVKVGRQKDQLEEREKWAQRQVDKPKEASTKIMQSQRSELVLAKNKRRKMGEDVSHGSALSELSLAEDRTVSEVDQKDWPEHWKRLPNFKHSAKVNLVAQAKWQNVPNFKTFRKSLMPGVAVDPTPPRSLAIDGVLVTKQEEMIHKIGRYLKRETQEPAIASPAPRRKVSEKQMARDDLKALLADD</sequence>
<dbReference type="InterPro" id="IPR043014">
    <property type="entry name" value="Nibrin_BRCT2_sf"/>
</dbReference>
<feature type="region of interest" description="Disordered" evidence="6">
    <location>
        <begin position="896"/>
        <end position="927"/>
    </location>
</feature>
<feature type="compositionally biased region" description="Basic and acidic residues" evidence="6">
    <location>
        <begin position="756"/>
        <end position="770"/>
    </location>
</feature>
<dbReference type="GO" id="GO:0030870">
    <property type="term" value="C:Mre11 complex"/>
    <property type="evidence" value="ECO:0007669"/>
    <property type="project" value="InterPro"/>
</dbReference>
<dbReference type="PANTHER" id="PTHR12162:SF0">
    <property type="entry name" value="NIBRIN"/>
    <property type="match status" value="1"/>
</dbReference>
<feature type="compositionally biased region" description="Basic and acidic residues" evidence="6">
    <location>
        <begin position="909"/>
        <end position="921"/>
    </location>
</feature>
<evidence type="ECO:0000256" key="3">
    <source>
        <dbReference type="ARBA" id="ARBA00023204"/>
    </source>
</evidence>
<dbReference type="AlphaFoldDB" id="A0A9P8CZ92"/>
<organism evidence="9 10">
    <name type="scientific">Mortierella alpina</name>
    <name type="common">Oleaginous fungus</name>
    <name type="synonym">Mortierella renispora</name>
    <dbReference type="NCBI Taxonomy" id="64518"/>
    <lineage>
        <taxon>Eukaryota</taxon>
        <taxon>Fungi</taxon>
        <taxon>Fungi incertae sedis</taxon>
        <taxon>Mucoromycota</taxon>
        <taxon>Mortierellomycotina</taxon>
        <taxon>Mortierellomycetes</taxon>
        <taxon>Mortierellales</taxon>
        <taxon>Mortierellaceae</taxon>
        <taxon>Mortierella</taxon>
    </lineage>
</organism>
<evidence type="ECO:0000259" key="8">
    <source>
        <dbReference type="PROSITE" id="PS50006"/>
    </source>
</evidence>
<feature type="compositionally biased region" description="Basic and acidic residues" evidence="6">
    <location>
        <begin position="678"/>
        <end position="691"/>
    </location>
</feature>
<feature type="region of interest" description="Disordered" evidence="6">
    <location>
        <begin position="523"/>
        <end position="581"/>
    </location>
</feature>
<dbReference type="Pfam" id="PF16508">
    <property type="entry name" value="NIBRIN_BRCT_II"/>
    <property type="match status" value="1"/>
</dbReference>
<dbReference type="SMART" id="SM00240">
    <property type="entry name" value="FHA"/>
    <property type="match status" value="1"/>
</dbReference>
<dbReference type="InterPro" id="IPR040227">
    <property type="entry name" value="Nibrin-rel"/>
</dbReference>
<evidence type="ECO:0000256" key="2">
    <source>
        <dbReference type="ARBA" id="ARBA00022763"/>
    </source>
</evidence>
<dbReference type="PANTHER" id="PTHR12162">
    <property type="entry name" value="NIBRIN-RELATED"/>
    <property type="match status" value="1"/>
</dbReference>
<dbReference type="GO" id="GO:0003684">
    <property type="term" value="F:damaged DNA binding"/>
    <property type="evidence" value="ECO:0007669"/>
    <property type="project" value="TreeGrafter"/>
</dbReference>
<keyword evidence="3" id="KW-0234">DNA repair</keyword>
<evidence type="ECO:0000313" key="10">
    <source>
        <dbReference type="Proteomes" id="UP000717515"/>
    </source>
</evidence>
<evidence type="ECO:0000256" key="6">
    <source>
        <dbReference type="SAM" id="MobiDB-lite"/>
    </source>
</evidence>
<dbReference type="Pfam" id="PF00498">
    <property type="entry name" value="FHA"/>
    <property type="match status" value="1"/>
</dbReference>
<feature type="domain" description="FHA" evidence="8">
    <location>
        <begin position="104"/>
        <end position="168"/>
    </location>
</feature>
<dbReference type="GO" id="GO:0007095">
    <property type="term" value="P:mitotic G2 DNA damage checkpoint signaling"/>
    <property type="evidence" value="ECO:0007669"/>
    <property type="project" value="InterPro"/>
</dbReference>
<proteinExistence type="inferred from homology"/>
<dbReference type="Gene3D" id="2.60.200.20">
    <property type="match status" value="1"/>
</dbReference>
<feature type="compositionally biased region" description="Polar residues" evidence="6">
    <location>
        <begin position="523"/>
        <end position="555"/>
    </location>
</feature>
<evidence type="ECO:0000256" key="5">
    <source>
        <dbReference type="ARBA" id="ARBA00044757"/>
    </source>
</evidence>
<comment type="subcellular location">
    <subcellularLocation>
        <location evidence="1">Nucleus</location>
    </subcellularLocation>
</comment>
<name>A0A9P8CZ92_MORAP</name>